<feature type="signal peptide" evidence="2">
    <location>
        <begin position="1"/>
        <end position="19"/>
    </location>
</feature>
<dbReference type="InterPro" id="IPR001320">
    <property type="entry name" value="Iontro_rcpt_C"/>
</dbReference>
<organism evidence="5 6">
    <name type="scientific">Ornatilinea apprima</name>
    <dbReference type="NCBI Taxonomy" id="1134406"/>
    <lineage>
        <taxon>Bacteria</taxon>
        <taxon>Bacillati</taxon>
        <taxon>Chloroflexota</taxon>
        <taxon>Anaerolineae</taxon>
        <taxon>Anaerolineales</taxon>
        <taxon>Anaerolineaceae</taxon>
        <taxon>Ornatilinea</taxon>
    </lineage>
</organism>
<feature type="domain" description="Solute-binding protein family 3/N-terminal" evidence="3">
    <location>
        <begin position="43"/>
        <end position="266"/>
    </location>
</feature>
<evidence type="ECO:0000256" key="2">
    <source>
        <dbReference type="SAM" id="SignalP"/>
    </source>
</evidence>
<feature type="domain" description="Ionotropic glutamate receptor C-terminal" evidence="4">
    <location>
        <begin position="43"/>
        <end position="265"/>
    </location>
</feature>
<dbReference type="Proteomes" id="UP000050417">
    <property type="component" value="Unassembled WGS sequence"/>
</dbReference>
<dbReference type="Gene3D" id="3.40.190.10">
    <property type="entry name" value="Periplasmic binding protein-like II"/>
    <property type="match status" value="2"/>
</dbReference>
<protein>
    <submittedName>
        <fullName evidence="5">ABC transporter substrate-binding protein</fullName>
    </submittedName>
</protein>
<accession>A0A0P6XV76</accession>
<dbReference type="SMART" id="SM00079">
    <property type="entry name" value="PBPe"/>
    <property type="match status" value="1"/>
</dbReference>
<dbReference type="GO" id="GO:0016020">
    <property type="term" value="C:membrane"/>
    <property type="evidence" value="ECO:0007669"/>
    <property type="project" value="InterPro"/>
</dbReference>
<dbReference type="EMBL" id="LGCL01000023">
    <property type="protein sequence ID" value="KPL77368.1"/>
    <property type="molecule type" value="Genomic_DNA"/>
</dbReference>
<dbReference type="AlphaFoldDB" id="A0A0P6XV76"/>
<gene>
    <name evidence="5" type="ORF">ADN00_09430</name>
</gene>
<keyword evidence="6" id="KW-1185">Reference proteome</keyword>
<evidence type="ECO:0000259" key="3">
    <source>
        <dbReference type="SMART" id="SM00062"/>
    </source>
</evidence>
<dbReference type="PANTHER" id="PTHR35936:SF19">
    <property type="entry name" value="AMINO-ACID-BINDING PROTEIN YXEM-RELATED"/>
    <property type="match status" value="1"/>
</dbReference>
<dbReference type="STRING" id="1134406.ADN00_09430"/>
<comment type="caution">
    <text evidence="5">The sequence shown here is derived from an EMBL/GenBank/DDBJ whole genome shotgun (WGS) entry which is preliminary data.</text>
</comment>
<dbReference type="SMART" id="SM00062">
    <property type="entry name" value="PBPb"/>
    <property type="match status" value="1"/>
</dbReference>
<dbReference type="InterPro" id="IPR001638">
    <property type="entry name" value="Solute-binding_3/MltF_N"/>
</dbReference>
<dbReference type="GO" id="GO:0015276">
    <property type="term" value="F:ligand-gated monoatomic ion channel activity"/>
    <property type="evidence" value="ECO:0007669"/>
    <property type="project" value="InterPro"/>
</dbReference>
<keyword evidence="1 2" id="KW-0732">Signal</keyword>
<reference evidence="5 6" key="1">
    <citation type="submission" date="2015-07" db="EMBL/GenBank/DDBJ databases">
        <title>Genome sequence of Ornatilinea apprima DSM 23815.</title>
        <authorList>
            <person name="Hemp J."/>
            <person name="Ward L.M."/>
            <person name="Pace L.A."/>
            <person name="Fischer W.W."/>
        </authorList>
    </citation>
    <scope>NUCLEOTIDE SEQUENCE [LARGE SCALE GENOMIC DNA]</scope>
    <source>
        <strain evidence="5 6">P3M-1</strain>
    </source>
</reference>
<feature type="chain" id="PRO_5006133235" evidence="2">
    <location>
        <begin position="20"/>
        <end position="277"/>
    </location>
</feature>
<dbReference type="PANTHER" id="PTHR35936">
    <property type="entry name" value="MEMBRANE-BOUND LYTIC MUREIN TRANSGLYCOSYLASE F"/>
    <property type="match status" value="1"/>
</dbReference>
<name>A0A0P6XV76_9CHLR</name>
<dbReference type="SUPFAM" id="SSF53850">
    <property type="entry name" value="Periplasmic binding protein-like II"/>
    <property type="match status" value="1"/>
</dbReference>
<evidence type="ECO:0000259" key="4">
    <source>
        <dbReference type="SMART" id="SM00079"/>
    </source>
</evidence>
<evidence type="ECO:0000256" key="1">
    <source>
        <dbReference type="ARBA" id="ARBA00022729"/>
    </source>
</evidence>
<proteinExistence type="predicted"/>
<sequence>MVVFALVLAGCASAPSADAAGAADPEGCLGSAEEALVDLECREITIAVENAYLPFNYISSETGEPGGWDYDTWNEICTRLHCTPVFTEVAWDAMIQSVADGQYDVAADGITITDERAEIVDFSEGYINIVQRLLVRQGETRFASIEDFVANPELVLGTQASTTNYETALTYMSADRIQAFEQFPFAVQALIAGDVDAVIIDEVVGMGYLGENKEALELIGPNISSDQLGFVFPKGSDLVDPVNQAIQSMKDDGFLNEVNVKFFGPDFTITYDDIVTE</sequence>
<dbReference type="CDD" id="cd13530">
    <property type="entry name" value="PBP2_peptides_like"/>
    <property type="match status" value="1"/>
</dbReference>
<evidence type="ECO:0000313" key="5">
    <source>
        <dbReference type="EMBL" id="KPL77368.1"/>
    </source>
</evidence>
<evidence type="ECO:0000313" key="6">
    <source>
        <dbReference type="Proteomes" id="UP000050417"/>
    </source>
</evidence>
<dbReference type="Pfam" id="PF00497">
    <property type="entry name" value="SBP_bac_3"/>
    <property type="match status" value="1"/>
</dbReference>